<evidence type="ECO:0000313" key="2">
    <source>
        <dbReference type="Proteomes" id="UP000297527"/>
    </source>
</evidence>
<protein>
    <submittedName>
        <fullName evidence="1">Uncharacterized protein</fullName>
    </submittedName>
</protein>
<dbReference type="OrthoDB" id="3525976at2759"/>
<evidence type="ECO:0000313" key="1">
    <source>
        <dbReference type="EMBL" id="TGO53815.1"/>
    </source>
</evidence>
<gene>
    <name evidence="1" type="ORF">BCON_0117g00070</name>
</gene>
<accession>A0A4Z1HXR4</accession>
<dbReference type="EMBL" id="PQXN01000117">
    <property type="protein sequence ID" value="TGO53815.1"/>
    <property type="molecule type" value="Genomic_DNA"/>
</dbReference>
<organism evidence="1 2">
    <name type="scientific">Botryotinia convoluta</name>
    <dbReference type="NCBI Taxonomy" id="54673"/>
    <lineage>
        <taxon>Eukaryota</taxon>
        <taxon>Fungi</taxon>
        <taxon>Dikarya</taxon>
        <taxon>Ascomycota</taxon>
        <taxon>Pezizomycotina</taxon>
        <taxon>Leotiomycetes</taxon>
        <taxon>Helotiales</taxon>
        <taxon>Sclerotiniaceae</taxon>
        <taxon>Botryotinia</taxon>
    </lineage>
</organism>
<proteinExistence type="predicted"/>
<dbReference type="Proteomes" id="UP000297527">
    <property type="component" value="Unassembled WGS sequence"/>
</dbReference>
<sequence>MLVASKLRSSIWSINKARNLFNQSLFQQQYRTINLFVNAASPSQVAPQKLANYDKFIISDPESCHLQLIDSKSIVYEAQDDKKRTIATVKPYPSYKETNLKWVLDNCIQHGTFLAKPENQHNSTQYYLQKISDQELKGNISTQSGLKNAPGGDASARRVKQLVFTPTHDWVSVQRQLKVAREWLEYSKWAVVEVHVSPNRKKNATKNEEVGKIPNLCLHLRPDVIVKAMPKGSQITIEPQTDGYEYCWVMSRNGSEYKKLSNTFENKKILEKKKQKLLKDQTEKGAKEIELV</sequence>
<reference evidence="1 2" key="1">
    <citation type="submission" date="2017-12" db="EMBL/GenBank/DDBJ databases">
        <title>Comparative genomics of Botrytis spp.</title>
        <authorList>
            <person name="Valero-Jimenez C.A."/>
            <person name="Tapia P."/>
            <person name="Veloso J."/>
            <person name="Silva-Moreno E."/>
            <person name="Staats M."/>
            <person name="Valdes J.H."/>
            <person name="Van Kan J.A.L."/>
        </authorList>
    </citation>
    <scope>NUCLEOTIDE SEQUENCE [LARGE SCALE GENOMIC DNA]</scope>
    <source>
        <strain evidence="1 2">MUCL11595</strain>
    </source>
</reference>
<dbReference type="AlphaFoldDB" id="A0A4Z1HXR4"/>
<name>A0A4Z1HXR4_9HELO</name>
<keyword evidence="2" id="KW-1185">Reference proteome</keyword>
<comment type="caution">
    <text evidence="1">The sequence shown here is derived from an EMBL/GenBank/DDBJ whole genome shotgun (WGS) entry which is preliminary data.</text>
</comment>